<keyword evidence="5" id="KW-0134">Cell wall</keyword>
<evidence type="ECO:0000256" key="2">
    <source>
        <dbReference type="ARBA" id="ARBA00004251"/>
    </source>
</evidence>
<dbReference type="InterPro" id="IPR000719">
    <property type="entry name" value="Prot_kinase_dom"/>
</dbReference>
<keyword evidence="9" id="KW-0808">Transferase</keyword>
<keyword evidence="12" id="KW-0677">Repeat</keyword>
<dbReference type="Gene3D" id="3.30.200.20">
    <property type="entry name" value="Phosphorylase Kinase, domain 1"/>
    <property type="match status" value="2"/>
</dbReference>
<feature type="region of interest" description="Disordered" evidence="26">
    <location>
        <begin position="350"/>
        <end position="369"/>
    </location>
</feature>
<dbReference type="FunFam" id="3.30.200.20:FF:000309">
    <property type="entry name" value="Leucine-rich repeat receptor protein kinase MSP1"/>
    <property type="match status" value="2"/>
</dbReference>
<dbReference type="SUPFAM" id="SSF52058">
    <property type="entry name" value="L domain-like"/>
    <property type="match status" value="1"/>
</dbReference>
<evidence type="ECO:0000256" key="12">
    <source>
        <dbReference type="ARBA" id="ARBA00022737"/>
    </source>
</evidence>
<dbReference type="PROSITE" id="PS00107">
    <property type="entry name" value="PROTEIN_KINASE_ATP"/>
    <property type="match status" value="2"/>
</dbReference>
<reference evidence="28" key="1">
    <citation type="submission" date="2019-03" db="EMBL/GenBank/DDBJ databases">
        <authorList>
            <person name="Mank J."/>
            <person name="Almeida P."/>
        </authorList>
    </citation>
    <scope>NUCLEOTIDE SEQUENCE</scope>
    <source>
        <strain evidence="28">78183</strain>
    </source>
</reference>
<dbReference type="FunFam" id="3.80.10.10:FF:000775">
    <property type="entry name" value="Predicted protein"/>
    <property type="match status" value="1"/>
</dbReference>
<keyword evidence="20" id="KW-0675">Receptor</keyword>
<dbReference type="Pfam" id="PF13855">
    <property type="entry name" value="LRR_8"/>
    <property type="match status" value="1"/>
</dbReference>
<accession>A0A6N2KFF1</accession>
<evidence type="ECO:0000256" key="19">
    <source>
        <dbReference type="ARBA" id="ARBA00023157"/>
    </source>
</evidence>
<evidence type="ECO:0000259" key="27">
    <source>
        <dbReference type="PROSITE" id="PS50011"/>
    </source>
</evidence>
<evidence type="ECO:0000256" key="18">
    <source>
        <dbReference type="ARBA" id="ARBA00023136"/>
    </source>
</evidence>
<feature type="region of interest" description="Disordered" evidence="26">
    <location>
        <begin position="312"/>
        <end position="337"/>
    </location>
</feature>
<keyword evidence="19" id="KW-1015">Disulfide bond</keyword>
<sequence>MACFLACFGSSKERKRRRHSKVQPRVHRKEGYGSPVESTVSVVKDCCPEKPIVSPVSDIRDDGSEEKLSLSTRKKVTFKSNVTTYDHVSVEESTDFTLGKEDGGDKREGKEENSAQPSQSQSSSEDSSIASSLCSYPPPNHRYQNCRDSDDELGCEESDIDESDDDEEEEENGGLDYDDVYEDDEIAESRSRMTNLGNEENDRDVMISGLSGNRNFRGRRAAVLNPVENLSQWKIVKAKGKPPSRQQKENLTLDQEPRMSFSSEPGFKELAFSFKAKAGQCNKKPDQEVAVDASLSNWLGSSECTPVSKPGSIGLDAIAPEKSMPQGSNSPRSFDDRPILGALTVEELKQLSATSSRRSPSRSPDEMPIIGTVGTYWNHSGSGKDSGSVSSYKGIPNTTSKYREDKRVNWHSTPFETRLERALNGGDAATTYSAHTSSCSLNMTGVLFCVKSPARTQAEALIQCKDAMYFSPPSRSNLCNRTLEFPDFITNCWNLTQSSARTQAEALIQWRDTLSFSPPPLTSWSRSNLHNLCRWTAVSCNPTSRTVSRINLSSLNINGTLARFNFTPFTDLTGFDIQNNSVSGTIPSAIGSLSKLTYLALAGNKLSGELPLSLSNLSKLTDMGLSENSLSGKISPTLIANWTELTSLQVQNNLFSGNIPPEIGKLTRLQYLSLFNNNFSGSIPPEIGNLKELSKLDLSRNQLSGPLPPTLWDLTKLQILNLFLNNINGKIPPQVGNLKMLKTLDLNTNQLHGELPQTISNITSLTAINLFANNFSGSIPSDFGKYMPSLKFASFSNNSFSGELPPELCRGLSLQQFAVHRNNFTGSLPTCFRNCSGLTRVRLEKNRFTGNISDAFGVLPNLVYVALSDNQFIGEISPDWGECKNLTNLMMDGNRISGEIPPELGKLPELRLLSLGSNDLTGRIPAALGNLSMLFMLNLSNNHLIGEVPRSLTSLKGLQYLDNKLMTSKELGSYEKLSSLDLSHNNLSGDIPFELGNLNSLQYLLDLSSNSLSGAIPQNLGKLSQLEILNVSHNHLSGRIPASLSSMVSLSSLDFSYNELTGPLPTGGVFQNASARYFVGNPGLCGKAGLSQCPTTESSKSSKVNKKVLIGVVVPVCVLLVIATCRKNSQQWREFKSVIWKERQITLGDIVKATDDFNEKYCIGRGGFGSVYKAILSTGQVVAVKKLNMSDSSDIPATNRQSFENEIKMLTEVRHRNIIKLYGFCSSRGCLYLVYEYVERGSLGKVLYGTEGEVQLGWGRRLNTVRGVAHAIAYLHHDCSPPIVHRDISLNNILLEPDFEPRLADFGTARLLNTDSSNWTAVAGSYGYMAPARTQPSLAEPLDSITISRVIVSNGESSKSVIWEREGKFTLGDIVKATDDFNEKYCIGRGGFGSVYKAILSTGQVVAVKKLNMSDSSDVPATNRQSFENEIKMLTEVRHRNIIKLYGGCLYLVYEYVERGSLGKVLYGTEGEVELGWGRRVNTVRGVAHAIAYLHHDCSPPIVHRDISLNNILLEPDFEPRPRGFWHSKTLEYRFLQLDRSCRVLWLHGSRLEAPTGQAEEVVFVVRVALACTQTKPEARPTMHFVAQDYQQELNLPG</sequence>
<dbReference type="InterPro" id="IPR055414">
    <property type="entry name" value="LRR_R13L4/SHOC2-like"/>
</dbReference>
<feature type="compositionally biased region" description="Basic residues" evidence="26">
    <location>
        <begin position="13"/>
        <end position="28"/>
    </location>
</feature>
<dbReference type="InterPro" id="IPR001611">
    <property type="entry name" value="Leu-rich_rpt"/>
</dbReference>
<keyword evidence="15 25" id="KW-0067">ATP-binding</keyword>
<dbReference type="GO" id="GO:0010082">
    <property type="term" value="P:regulation of root meristem growth"/>
    <property type="evidence" value="ECO:0007669"/>
    <property type="project" value="UniProtKB-ARBA"/>
</dbReference>
<evidence type="ECO:0000256" key="5">
    <source>
        <dbReference type="ARBA" id="ARBA00022512"/>
    </source>
</evidence>
<keyword evidence="11" id="KW-0732">Signal</keyword>
<keyword evidence="14" id="KW-0418">Kinase</keyword>
<evidence type="ECO:0000256" key="26">
    <source>
        <dbReference type="SAM" id="MobiDB-lite"/>
    </source>
</evidence>
<dbReference type="SUPFAM" id="SSF52047">
    <property type="entry name" value="RNI-like"/>
    <property type="match status" value="1"/>
</dbReference>
<evidence type="ECO:0000256" key="20">
    <source>
        <dbReference type="ARBA" id="ARBA00023170"/>
    </source>
</evidence>
<dbReference type="InterPro" id="IPR051716">
    <property type="entry name" value="Plant_RL_S/T_kinase"/>
</dbReference>
<dbReference type="GO" id="GO:0004674">
    <property type="term" value="F:protein serine/threonine kinase activity"/>
    <property type="evidence" value="ECO:0007669"/>
    <property type="project" value="UniProtKB-KW"/>
</dbReference>
<dbReference type="PRINTS" id="PR00019">
    <property type="entry name" value="LEURICHRPT"/>
</dbReference>
<keyword evidence="10" id="KW-0812">Transmembrane</keyword>
<keyword evidence="18" id="KW-0472">Membrane</keyword>
<feature type="compositionally biased region" description="Low complexity" evidence="26">
    <location>
        <begin position="114"/>
        <end position="135"/>
    </location>
</feature>
<evidence type="ECO:0000256" key="4">
    <source>
        <dbReference type="ARBA" id="ARBA00022475"/>
    </source>
</evidence>
<evidence type="ECO:0000256" key="9">
    <source>
        <dbReference type="ARBA" id="ARBA00022679"/>
    </source>
</evidence>
<comment type="catalytic activity">
    <reaction evidence="23">
        <text>L-threonyl-[protein] + ATP = O-phospho-L-threonyl-[protein] + ADP + H(+)</text>
        <dbReference type="Rhea" id="RHEA:46608"/>
        <dbReference type="Rhea" id="RHEA-COMP:11060"/>
        <dbReference type="Rhea" id="RHEA-COMP:11605"/>
        <dbReference type="ChEBI" id="CHEBI:15378"/>
        <dbReference type="ChEBI" id="CHEBI:30013"/>
        <dbReference type="ChEBI" id="CHEBI:30616"/>
        <dbReference type="ChEBI" id="CHEBI:61977"/>
        <dbReference type="ChEBI" id="CHEBI:456216"/>
        <dbReference type="EC" id="2.7.11.1"/>
    </reaction>
</comment>
<keyword evidence="13 25" id="KW-0547">Nucleotide-binding</keyword>
<dbReference type="PROSITE" id="PS51450">
    <property type="entry name" value="LRR"/>
    <property type="match status" value="1"/>
</dbReference>
<evidence type="ECO:0000256" key="3">
    <source>
        <dbReference type="ARBA" id="ARBA00012513"/>
    </source>
</evidence>
<dbReference type="InterPro" id="IPR003591">
    <property type="entry name" value="Leu-rich_rpt_typical-subtyp"/>
</dbReference>
<evidence type="ECO:0000256" key="14">
    <source>
        <dbReference type="ARBA" id="ARBA00022777"/>
    </source>
</evidence>
<feature type="binding site" evidence="25">
    <location>
        <position position="1186"/>
    </location>
    <ligand>
        <name>ATP</name>
        <dbReference type="ChEBI" id="CHEBI:30616"/>
    </ligand>
</feature>
<proteinExistence type="inferred from homology"/>
<evidence type="ECO:0000256" key="24">
    <source>
        <dbReference type="ARBA" id="ARBA00048679"/>
    </source>
</evidence>
<dbReference type="EMBL" id="CAADRP010000336">
    <property type="protein sequence ID" value="VFU27170.1"/>
    <property type="molecule type" value="Genomic_DNA"/>
</dbReference>
<dbReference type="SUPFAM" id="SSF56112">
    <property type="entry name" value="Protein kinase-like (PK-like)"/>
    <property type="match status" value="2"/>
</dbReference>
<dbReference type="Gene3D" id="3.80.10.10">
    <property type="entry name" value="Ribonuclease Inhibitor"/>
    <property type="match status" value="3"/>
</dbReference>
<dbReference type="EC" id="2.7.11.1" evidence="3"/>
<dbReference type="FunFam" id="3.80.10.10:FF:000400">
    <property type="entry name" value="Nuclear pore complex protein NUP107"/>
    <property type="match status" value="1"/>
</dbReference>
<comment type="subcellular location">
    <subcellularLocation>
        <location evidence="2">Cell membrane</location>
        <topology evidence="2">Single-pass type I membrane protein</topology>
    </subcellularLocation>
    <subcellularLocation>
        <location evidence="1">Secreted</location>
        <location evidence="1">Cell wall</location>
    </subcellularLocation>
</comment>
<dbReference type="PROSITE" id="PS50011">
    <property type="entry name" value="PROTEIN_KINASE_DOM"/>
    <property type="match status" value="1"/>
</dbReference>
<keyword evidence="17" id="KW-1133">Transmembrane helix</keyword>
<evidence type="ECO:0000256" key="25">
    <source>
        <dbReference type="PROSITE-ProRule" id="PRU10141"/>
    </source>
</evidence>
<dbReference type="GO" id="GO:0005524">
    <property type="term" value="F:ATP binding"/>
    <property type="evidence" value="ECO:0007669"/>
    <property type="project" value="UniProtKB-UniRule"/>
</dbReference>
<dbReference type="InterPro" id="IPR017441">
    <property type="entry name" value="Protein_kinase_ATP_BS"/>
</dbReference>
<feature type="region of interest" description="Disordered" evidence="26">
    <location>
        <begin position="10"/>
        <end position="37"/>
    </location>
</feature>
<comment type="catalytic activity">
    <reaction evidence="24">
        <text>L-seryl-[protein] + ATP = O-phospho-L-seryl-[protein] + ADP + H(+)</text>
        <dbReference type="Rhea" id="RHEA:17989"/>
        <dbReference type="Rhea" id="RHEA-COMP:9863"/>
        <dbReference type="Rhea" id="RHEA-COMP:11604"/>
        <dbReference type="ChEBI" id="CHEBI:15378"/>
        <dbReference type="ChEBI" id="CHEBI:29999"/>
        <dbReference type="ChEBI" id="CHEBI:30616"/>
        <dbReference type="ChEBI" id="CHEBI:83421"/>
        <dbReference type="ChEBI" id="CHEBI:456216"/>
        <dbReference type="EC" id="2.7.11.1"/>
    </reaction>
</comment>
<dbReference type="PANTHER" id="PTHR48053">
    <property type="entry name" value="LEUCINE RICH REPEAT FAMILY PROTEIN, EXPRESSED"/>
    <property type="match status" value="1"/>
</dbReference>
<keyword evidence="5" id="KW-0964">Secreted</keyword>
<dbReference type="GO" id="GO:0005886">
    <property type="term" value="C:plasma membrane"/>
    <property type="evidence" value="ECO:0007669"/>
    <property type="project" value="UniProtKB-SubCell"/>
</dbReference>
<evidence type="ECO:0000256" key="7">
    <source>
        <dbReference type="ARBA" id="ARBA00022553"/>
    </source>
</evidence>
<dbReference type="PANTHER" id="PTHR48053:SF32">
    <property type="entry name" value="LEUCINE RICH REPEAT FAMILY PROTEIN, EXPRESSED"/>
    <property type="match status" value="1"/>
</dbReference>
<dbReference type="Pfam" id="PF00560">
    <property type="entry name" value="LRR_1"/>
    <property type="match status" value="4"/>
</dbReference>
<keyword evidence="16" id="KW-0832">Ubl conjugation</keyword>
<name>A0A6N2KFF1_SALVM</name>
<keyword evidence="21" id="KW-0325">Glycoprotein</keyword>
<dbReference type="Pfam" id="PF23598">
    <property type="entry name" value="LRR_14"/>
    <property type="match status" value="1"/>
</dbReference>
<feature type="domain" description="Protein kinase" evidence="27">
    <location>
        <begin position="1157"/>
        <end position="1442"/>
    </location>
</feature>
<evidence type="ECO:0000256" key="15">
    <source>
        <dbReference type="ARBA" id="ARBA00022840"/>
    </source>
</evidence>
<dbReference type="Pfam" id="PF08263">
    <property type="entry name" value="LRRNT_2"/>
    <property type="match status" value="1"/>
</dbReference>
<dbReference type="PROSITE" id="PS00109">
    <property type="entry name" value="PROTEIN_KINASE_TYR"/>
    <property type="match status" value="2"/>
</dbReference>
<evidence type="ECO:0000313" key="28">
    <source>
        <dbReference type="EMBL" id="VFU27170.1"/>
    </source>
</evidence>
<feature type="region of interest" description="Disordered" evidence="26">
    <location>
        <begin position="239"/>
        <end position="260"/>
    </location>
</feature>
<dbReference type="Pfam" id="PF00069">
    <property type="entry name" value="Pkinase"/>
    <property type="match status" value="2"/>
</dbReference>
<evidence type="ECO:0000256" key="13">
    <source>
        <dbReference type="ARBA" id="ARBA00022741"/>
    </source>
</evidence>
<evidence type="ECO:0000256" key="1">
    <source>
        <dbReference type="ARBA" id="ARBA00004191"/>
    </source>
</evidence>
<evidence type="ECO:0000256" key="8">
    <source>
        <dbReference type="ARBA" id="ARBA00022614"/>
    </source>
</evidence>
<evidence type="ECO:0000256" key="16">
    <source>
        <dbReference type="ARBA" id="ARBA00022843"/>
    </source>
</evidence>
<keyword evidence="8" id="KW-0433">Leucine-rich repeat</keyword>
<evidence type="ECO:0000256" key="23">
    <source>
        <dbReference type="ARBA" id="ARBA00047899"/>
    </source>
</evidence>
<evidence type="ECO:0000256" key="11">
    <source>
        <dbReference type="ARBA" id="ARBA00022729"/>
    </source>
</evidence>
<comment type="similarity">
    <text evidence="22">Belongs to the polygalacturonase-inhibiting protein family.</text>
</comment>
<dbReference type="InterPro" id="IPR011009">
    <property type="entry name" value="Kinase-like_dom_sf"/>
</dbReference>
<feature type="compositionally biased region" description="Basic and acidic residues" evidence="26">
    <location>
        <begin position="98"/>
        <end position="113"/>
    </location>
</feature>
<feature type="binding site" evidence="25">
    <location>
        <position position="1410"/>
    </location>
    <ligand>
        <name>ATP</name>
        <dbReference type="ChEBI" id="CHEBI:30616"/>
    </ligand>
</feature>
<feature type="region of interest" description="Disordered" evidence="26">
    <location>
        <begin position="81"/>
        <end position="183"/>
    </location>
</feature>
<keyword evidence="6" id="KW-0723">Serine/threonine-protein kinase</keyword>
<evidence type="ECO:0000256" key="22">
    <source>
        <dbReference type="ARBA" id="ARBA00038043"/>
    </source>
</evidence>
<keyword evidence="4" id="KW-1003">Cell membrane</keyword>
<dbReference type="InterPro" id="IPR013210">
    <property type="entry name" value="LRR_N_plant-typ"/>
</dbReference>
<feature type="compositionally biased region" description="Acidic residues" evidence="26">
    <location>
        <begin position="149"/>
        <end position="183"/>
    </location>
</feature>
<dbReference type="GO" id="GO:0010074">
    <property type="term" value="P:maintenance of meristem identity"/>
    <property type="evidence" value="ECO:0007669"/>
    <property type="project" value="UniProtKB-ARBA"/>
</dbReference>
<dbReference type="FunFam" id="3.80.10.10:FF:000177">
    <property type="entry name" value="Leucine-rich repeat receptor-like serine/threonine-protein kinase At1g17230"/>
    <property type="match status" value="1"/>
</dbReference>
<organism evidence="28">
    <name type="scientific">Salix viminalis</name>
    <name type="common">Common osier</name>
    <name type="synonym">Basket willow</name>
    <dbReference type="NCBI Taxonomy" id="40686"/>
    <lineage>
        <taxon>Eukaryota</taxon>
        <taxon>Viridiplantae</taxon>
        <taxon>Streptophyta</taxon>
        <taxon>Embryophyta</taxon>
        <taxon>Tracheophyta</taxon>
        <taxon>Spermatophyta</taxon>
        <taxon>Magnoliopsida</taxon>
        <taxon>eudicotyledons</taxon>
        <taxon>Gunneridae</taxon>
        <taxon>Pentapetalae</taxon>
        <taxon>rosids</taxon>
        <taxon>fabids</taxon>
        <taxon>Malpighiales</taxon>
        <taxon>Salicaceae</taxon>
        <taxon>Saliceae</taxon>
        <taxon>Salix</taxon>
    </lineage>
</organism>
<gene>
    <name evidence="28" type="ORF">SVIM_LOCUS79283</name>
</gene>
<dbReference type="InterPro" id="IPR008266">
    <property type="entry name" value="Tyr_kinase_AS"/>
</dbReference>
<dbReference type="InterPro" id="IPR032675">
    <property type="entry name" value="LRR_dom_sf"/>
</dbReference>
<protein>
    <recommendedName>
        <fullName evidence="3">non-specific serine/threonine protein kinase</fullName>
        <ecNumber evidence="3">2.7.11.1</ecNumber>
    </recommendedName>
</protein>
<keyword evidence="7" id="KW-0597">Phosphoprotein</keyword>
<evidence type="ECO:0000256" key="21">
    <source>
        <dbReference type="ARBA" id="ARBA00023180"/>
    </source>
</evidence>
<evidence type="ECO:0000256" key="17">
    <source>
        <dbReference type="ARBA" id="ARBA00022989"/>
    </source>
</evidence>
<dbReference type="Gene3D" id="1.10.510.10">
    <property type="entry name" value="Transferase(Phosphotransferase) domain 1"/>
    <property type="match status" value="2"/>
</dbReference>
<evidence type="ECO:0000256" key="6">
    <source>
        <dbReference type="ARBA" id="ARBA00022527"/>
    </source>
</evidence>
<dbReference type="SMART" id="SM00369">
    <property type="entry name" value="LRR_TYP"/>
    <property type="match status" value="10"/>
</dbReference>
<evidence type="ECO:0000256" key="10">
    <source>
        <dbReference type="ARBA" id="ARBA00022692"/>
    </source>
</evidence>